<evidence type="ECO:0000313" key="4">
    <source>
        <dbReference type="Proteomes" id="UP001500604"/>
    </source>
</evidence>
<dbReference type="EMBL" id="BAABFL010000481">
    <property type="protein sequence ID" value="GAA4652778.1"/>
    <property type="molecule type" value="Genomic_DNA"/>
</dbReference>
<dbReference type="SUPFAM" id="SSF56925">
    <property type="entry name" value="OMPA-like"/>
    <property type="match status" value="1"/>
</dbReference>
<dbReference type="InterPro" id="IPR027385">
    <property type="entry name" value="Beta-barrel_OMP"/>
</dbReference>
<name>A0ABP8VB25_9GAMM</name>
<reference evidence="4" key="1">
    <citation type="journal article" date="2019" name="Int. J. Syst. Evol. Microbiol.">
        <title>The Global Catalogue of Microorganisms (GCM) 10K type strain sequencing project: providing services to taxonomists for standard genome sequencing and annotation.</title>
        <authorList>
            <consortium name="The Broad Institute Genomics Platform"/>
            <consortium name="The Broad Institute Genome Sequencing Center for Infectious Disease"/>
            <person name="Wu L."/>
            <person name="Ma J."/>
        </authorList>
    </citation>
    <scope>NUCLEOTIDE SEQUENCE [LARGE SCALE GENOMIC DNA]</scope>
    <source>
        <strain evidence="4">JCM 17805</strain>
    </source>
</reference>
<comment type="caution">
    <text evidence="3">The sequence shown here is derived from an EMBL/GenBank/DDBJ whole genome shotgun (WGS) entry which is preliminary data.</text>
</comment>
<evidence type="ECO:0000259" key="2">
    <source>
        <dbReference type="Pfam" id="PF13505"/>
    </source>
</evidence>
<accession>A0ABP8VB25</accession>
<feature type="domain" description="Outer membrane protein beta-barrel" evidence="2">
    <location>
        <begin position="32"/>
        <end position="223"/>
    </location>
</feature>
<keyword evidence="1" id="KW-0732">Signal</keyword>
<dbReference type="InterPro" id="IPR011250">
    <property type="entry name" value="OMP/PagP_B-barrel"/>
</dbReference>
<gene>
    <name evidence="3" type="ORF">GCM10023116_50620</name>
</gene>
<keyword evidence="4" id="KW-1185">Reference proteome</keyword>
<evidence type="ECO:0000256" key="1">
    <source>
        <dbReference type="ARBA" id="ARBA00022729"/>
    </source>
</evidence>
<dbReference type="Pfam" id="PF13505">
    <property type="entry name" value="OMP_b-brl"/>
    <property type="match status" value="1"/>
</dbReference>
<dbReference type="Proteomes" id="UP001500604">
    <property type="component" value="Unassembled WGS sequence"/>
</dbReference>
<evidence type="ECO:0000313" key="3">
    <source>
        <dbReference type="EMBL" id="GAA4652778.1"/>
    </source>
</evidence>
<sequence>MKGLLGYSHAESKLKKDMDVINKANKVIIDSYENHDKSDNVAVVGLGAGIDFNRCTYRLSVGAAWYWQNEIKNKGYIDLHGEGSFRDYSYQYKAQHQRLMLEGAFYWVMREPELQPYVSAGLGFSRNRFTGYSENDIYPTDSTAKSPDPITPFKSAARNEPAWQIGIGILIPLSEALLLDMGYQYANLGKVESGRDKPGRYSGKLKTDDLTSQQLLLGLIWHF</sequence>
<dbReference type="Gene3D" id="2.40.160.20">
    <property type="match status" value="1"/>
</dbReference>
<proteinExistence type="predicted"/>
<protein>
    <recommendedName>
        <fullName evidence="2">Outer membrane protein beta-barrel domain-containing protein</fullName>
    </recommendedName>
</protein>
<organism evidence="3 4">
    <name type="scientific">Kistimonas scapharcae</name>
    <dbReference type="NCBI Taxonomy" id="1036133"/>
    <lineage>
        <taxon>Bacteria</taxon>
        <taxon>Pseudomonadati</taxon>
        <taxon>Pseudomonadota</taxon>
        <taxon>Gammaproteobacteria</taxon>
        <taxon>Oceanospirillales</taxon>
        <taxon>Endozoicomonadaceae</taxon>
        <taxon>Kistimonas</taxon>
    </lineage>
</organism>